<dbReference type="InterPro" id="IPR036271">
    <property type="entry name" value="Tet_transcr_reg_TetR-rel_C_sf"/>
</dbReference>
<evidence type="ECO:0000313" key="4">
    <source>
        <dbReference type="EMBL" id="GBF35127.1"/>
    </source>
</evidence>
<proteinExistence type="predicted"/>
<evidence type="ECO:0000256" key="1">
    <source>
        <dbReference type="ARBA" id="ARBA00023125"/>
    </source>
</evidence>
<dbReference type="InterPro" id="IPR041490">
    <property type="entry name" value="KstR2_TetR_C"/>
</dbReference>
<dbReference type="AlphaFoldDB" id="A0A2L2XFL5"/>
<dbReference type="SUPFAM" id="SSF48498">
    <property type="entry name" value="Tetracyclin repressor-like, C-terminal domain"/>
    <property type="match status" value="1"/>
</dbReference>
<keyword evidence="1 2" id="KW-0238">DNA-binding</keyword>
<evidence type="ECO:0000256" key="2">
    <source>
        <dbReference type="PROSITE-ProRule" id="PRU00335"/>
    </source>
</evidence>
<keyword evidence="5" id="KW-1185">Reference proteome</keyword>
<dbReference type="Pfam" id="PF17932">
    <property type="entry name" value="TetR_C_24"/>
    <property type="match status" value="1"/>
</dbReference>
<dbReference type="PROSITE" id="PS50977">
    <property type="entry name" value="HTH_TETR_2"/>
    <property type="match status" value="1"/>
</dbReference>
<dbReference type="Gene3D" id="1.10.10.60">
    <property type="entry name" value="Homeodomain-like"/>
    <property type="match status" value="1"/>
</dbReference>
<dbReference type="PRINTS" id="PR00455">
    <property type="entry name" value="HTHTETR"/>
</dbReference>
<organism evidence="4 5">
    <name type="scientific">Desulfocucumis palustris</name>
    <dbReference type="NCBI Taxonomy" id="1898651"/>
    <lineage>
        <taxon>Bacteria</taxon>
        <taxon>Bacillati</taxon>
        <taxon>Bacillota</taxon>
        <taxon>Clostridia</taxon>
        <taxon>Eubacteriales</taxon>
        <taxon>Desulfocucumaceae</taxon>
        <taxon>Desulfocucumis</taxon>
    </lineage>
</organism>
<name>A0A2L2XFL5_9FIRM</name>
<dbReference type="Gene3D" id="1.10.357.10">
    <property type="entry name" value="Tetracycline Repressor, domain 2"/>
    <property type="match status" value="1"/>
</dbReference>
<dbReference type="InterPro" id="IPR009057">
    <property type="entry name" value="Homeodomain-like_sf"/>
</dbReference>
<dbReference type="Proteomes" id="UP000239549">
    <property type="component" value="Unassembled WGS sequence"/>
</dbReference>
<feature type="domain" description="HTH tetR-type" evidence="3">
    <location>
        <begin position="9"/>
        <end position="69"/>
    </location>
</feature>
<dbReference type="GO" id="GO:0003677">
    <property type="term" value="F:DNA binding"/>
    <property type="evidence" value="ECO:0007669"/>
    <property type="project" value="UniProtKB-UniRule"/>
</dbReference>
<comment type="caution">
    <text evidence="4">The sequence shown here is derived from an EMBL/GenBank/DDBJ whole genome shotgun (WGS) entry which is preliminary data.</text>
</comment>
<reference evidence="5" key="1">
    <citation type="submission" date="2018-02" db="EMBL/GenBank/DDBJ databases">
        <title>Genome sequence of Desulfocucumis palustris strain NAW-5.</title>
        <authorList>
            <person name="Watanabe M."/>
            <person name="Kojima H."/>
            <person name="Fukui M."/>
        </authorList>
    </citation>
    <scope>NUCLEOTIDE SEQUENCE [LARGE SCALE GENOMIC DNA]</scope>
    <source>
        <strain evidence="5">NAW-5</strain>
    </source>
</reference>
<dbReference type="PANTHER" id="PTHR43479">
    <property type="entry name" value="ACREF/ENVCD OPERON REPRESSOR-RELATED"/>
    <property type="match status" value="1"/>
</dbReference>
<dbReference type="InterPro" id="IPR001647">
    <property type="entry name" value="HTH_TetR"/>
</dbReference>
<dbReference type="InterPro" id="IPR050624">
    <property type="entry name" value="HTH-type_Tx_Regulator"/>
</dbReference>
<evidence type="ECO:0000313" key="5">
    <source>
        <dbReference type="Proteomes" id="UP000239549"/>
    </source>
</evidence>
<dbReference type="Pfam" id="PF00440">
    <property type="entry name" value="TetR_N"/>
    <property type="match status" value="1"/>
</dbReference>
<feature type="DNA-binding region" description="H-T-H motif" evidence="2">
    <location>
        <begin position="32"/>
        <end position="51"/>
    </location>
</feature>
<gene>
    <name evidence="4" type="ORF">DCCM_4250</name>
</gene>
<dbReference type="EMBL" id="BFAV01000157">
    <property type="protein sequence ID" value="GBF35127.1"/>
    <property type="molecule type" value="Genomic_DNA"/>
</dbReference>
<dbReference type="SUPFAM" id="SSF46689">
    <property type="entry name" value="Homeodomain-like"/>
    <property type="match status" value="1"/>
</dbReference>
<protein>
    <submittedName>
        <fullName evidence="4">Transcriptional regulator</fullName>
    </submittedName>
</protein>
<evidence type="ECO:0000259" key="3">
    <source>
        <dbReference type="PROSITE" id="PS50977"/>
    </source>
</evidence>
<dbReference type="RefSeq" id="WP_165792193.1">
    <property type="nucleotide sequence ID" value="NZ_BFAV01000157.1"/>
</dbReference>
<dbReference type="PANTHER" id="PTHR43479:SF11">
    <property type="entry name" value="ACREF_ENVCD OPERON REPRESSOR-RELATED"/>
    <property type="match status" value="1"/>
</dbReference>
<sequence>MSFREERAAERKLNIIRTAARLFSEKGYHEATVEDIAKELKYTKGSIYYYIQSKQDLLFECHDLAMNMLMASIDKIKESGLAPDLMLKEVIKGHVEIMVGELNLINVSLASDFLLQDEYAEIIVKKRDLYEESIKKIIVEGIKQGIFKPVPEKMVIFLIMGAINWISRWFSEKGPLSKEEIAQFYADYLLAPLMLKQ</sequence>
<accession>A0A2L2XFL5</accession>